<name>A0A2H6N9V0_9SAUR</name>
<dbReference type="EMBL" id="IACI01076351">
    <property type="protein sequence ID" value="LAA27792.1"/>
    <property type="molecule type" value="Transcribed_RNA"/>
</dbReference>
<sequence length="150" mass="16800">MKDILIEKGCSENGNAESISTVHTAIHFPADEATKPSQYFCIKYNSCVLHSPSFSVMHCESLHDKQVFLDDHPTEEFIVKTLPGSNNAVSSLLGLVCIGFILQTDLHYFHFAKNTNSFLLKNRVGLRESDWPKVTPTAFTTKVGFQLFAF</sequence>
<protein>
    <submittedName>
        <fullName evidence="1">Uncharacterized protein</fullName>
    </submittedName>
</protein>
<reference evidence="1" key="1">
    <citation type="submission" date="2017-07" db="EMBL/GenBank/DDBJ databases">
        <authorList>
            <person name="Mikheyev A."/>
            <person name="Grau M."/>
        </authorList>
    </citation>
    <scope>NUCLEOTIDE SEQUENCE</scope>
    <source>
        <tissue evidence="1">Venom_gland</tissue>
    </source>
</reference>
<reference evidence="1" key="2">
    <citation type="submission" date="2017-12" db="EMBL/GenBank/DDBJ databases">
        <title>Coralsnake Venomics: Analyses of Venom Gland Transcriptomes and Proteomes of Six Brazilian Taxa.</title>
        <authorList>
            <person name="Aird S.D."/>
            <person name="Jorge da Silva N."/>
            <person name="Qiu L."/>
            <person name="Villar-Briones A."/>
            <person name="Aparecida-Saddi V."/>
            <person name="Campos-Telles M.P."/>
            <person name="Grau M."/>
            <person name="Mikheyev A.S."/>
        </authorList>
    </citation>
    <scope>NUCLEOTIDE SEQUENCE</scope>
    <source>
        <tissue evidence="1">Venom_gland</tissue>
    </source>
</reference>
<dbReference type="AlphaFoldDB" id="A0A2H6N9V0"/>
<evidence type="ECO:0000313" key="1">
    <source>
        <dbReference type="EMBL" id="LAA27792.1"/>
    </source>
</evidence>
<organism evidence="1">
    <name type="scientific">Micrurus carvalhoi</name>
    <dbReference type="NCBI Taxonomy" id="3147026"/>
    <lineage>
        <taxon>Eukaryota</taxon>
        <taxon>Metazoa</taxon>
        <taxon>Chordata</taxon>
        <taxon>Craniata</taxon>
        <taxon>Vertebrata</taxon>
        <taxon>Euteleostomi</taxon>
        <taxon>Lepidosauria</taxon>
        <taxon>Squamata</taxon>
        <taxon>Bifurcata</taxon>
        <taxon>Unidentata</taxon>
        <taxon>Episquamata</taxon>
        <taxon>Toxicofera</taxon>
        <taxon>Serpentes</taxon>
        <taxon>Colubroidea</taxon>
        <taxon>Elapidae</taxon>
        <taxon>Elapinae</taxon>
        <taxon>Micrurus</taxon>
    </lineage>
</organism>
<accession>A0A2H6N9V0</accession>
<proteinExistence type="predicted"/>